<accession>A0A6N2KGP5</accession>
<organism evidence="1">
    <name type="scientific">Salix viminalis</name>
    <name type="common">Common osier</name>
    <name type="synonym">Basket willow</name>
    <dbReference type="NCBI Taxonomy" id="40686"/>
    <lineage>
        <taxon>Eukaryota</taxon>
        <taxon>Viridiplantae</taxon>
        <taxon>Streptophyta</taxon>
        <taxon>Embryophyta</taxon>
        <taxon>Tracheophyta</taxon>
        <taxon>Spermatophyta</taxon>
        <taxon>Magnoliopsida</taxon>
        <taxon>eudicotyledons</taxon>
        <taxon>Gunneridae</taxon>
        <taxon>Pentapetalae</taxon>
        <taxon>rosids</taxon>
        <taxon>fabids</taxon>
        <taxon>Malpighiales</taxon>
        <taxon>Salicaceae</taxon>
        <taxon>Saliceae</taxon>
        <taxon>Salix</taxon>
    </lineage>
</organism>
<protein>
    <submittedName>
        <fullName evidence="1">Uncharacterized protein</fullName>
    </submittedName>
</protein>
<gene>
    <name evidence="1" type="ORF">SVIM_LOCUS76745</name>
</gene>
<evidence type="ECO:0000313" key="1">
    <source>
        <dbReference type="EMBL" id="VFU26892.1"/>
    </source>
</evidence>
<reference evidence="1" key="1">
    <citation type="submission" date="2019-03" db="EMBL/GenBank/DDBJ databases">
        <authorList>
            <person name="Mank J."/>
            <person name="Almeida P."/>
        </authorList>
    </citation>
    <scope>NUCLEOTIDE SEQUENCE</scope>
    <source>
        <strain evidence="1">78183</strain>
    </source>
</reference>
<name>A0A6N2KGP5_SALVM</name>
<sequence length="75" mass="8448">MFIFAVFVVFSPAYFSCVSFPLVPSFSSIFLFSSALDSCVIDPISFCSSFLRFWSAASRKDFLSPFVLVILLLRL</sequence>
<dbReference type="AlphaFoldDB" id="A0A6N2KGP5"/>
<proteinExistence type="predicted"/>
<dbReference type="EMBL" id="CAADRP010000335">
    <property type="protein sequence ID" value="VFU26892.1"/>
    <property type="molecule type" value="Genomic_DNA"/>
</dbReference>